<evidence type="ECO:0000256" key="13">
    <source>
        <dbReference type="ARBA" id="ARBA00022833"/>
    </source>
</evidence>
<evidence type="ECO:0000256" key="3">
    <source>
        <dbReference type="ARBA" id="ARBA00001947"/>
    </source>
</evidence>
<feature type="domain" description="3-dehydroquinate synthase N-terminal" evidence="19">
    <location>
        <begin position="77"/>
        <end position="188"/>
    </location>
</feature>
<evidence type="ECO:0000256" key="5">
    <source>
        <dbReference type="ARBA" id="ARBA00004661"/>
    </source>
</evidence>
<evidence type="ECO:0000256" key="12">
    <source>
        <dbReference type="ARBA" id="ARBA00022741"/>
    </source>
</evidence>
<dbReference type="Pfam" id="PF01761">
    <property type="entry name" value="DHQ_synthase"/>
    <property type="match status" value="1"/>
</dbReference>
<comment type="catalytic activity">
    <reaction evidence="1 18">
        <text>7-phospho-2-dehydro-3-deoxy-D-arabino-heptonate = 3-dehydroquinate + phosphate</text>
        <dbReference type="Rhea" id="RHEA:21968"/>
        <dbReference type="ChEBI" id="CHEBI:32364"/>
        <dbReference type="ChEBI" id="CHEBI:43474"/>
        <dbReference type="ChEBI" id="CHEBI:58394"/>
        <dbReference type="EC" id="4.2.3.4"/>
    </reaction>
</comment>
<dbReference type="GO" id="GO:0009423">
    <property type="term" value="P:chorismate biosynthetic process"/>
    <property type="evidence" value="ECO:0007669"/>
    <property type="project" value="UniProtKB-UniRule"/>
</dbReference>
<comment type="pathway">
    <text evidence="5 18">Metabolic intermediate biosynthesis; chorismate biosynthesis; chorismate from D-erythrose 4-phosphate and phosphoenolpyruvate: step 2/7.</text>
</comment>
<comment type="caution">
    <text evidence="21">The sequence shown here is derived from an EMBL/GenBank/DDBJ whole genome shotgun (WGS) entry which is preliminary data.</text>
</comment>
<accession>C0FYB0</accession>
<feature type="binding site" evidence="18">
    <location>
        <position position="272"/>
    </location>
    <ligand>
        <name>Zn(2+)</name>
        <dbReference type="ChEBI" id="CHEBI:29105"/>
    </ligand>
</feature>
<comment type="caution">
    <text evidence="18">Lacks conserved residue(s) required for the propagation of feature annotation.</text>
</comment>
<dbReference type="InterPro" id="IPR016037">
    <property type="entry name" value="DHQ_synth_AroB"/>
</dbReference>
<dbReference type="Gene3D" id="1.20.1090.10">
    <property type="entry name" value="Dehydroquinate synthase-like - alpha domain"/>
    <property type="match status" value="1"/>
</dbReference>
<dbReference type="HAMAP" id="MF_00110">
    <property type="entry name" value="DHQ_synthase"/>
    <property type="match status" value="1"/>
</dbReference>
<evidence type="ECO:0000256" key="9">
    <source>
        <dbReference type="ARBA" id="ARBA00022490"/>
    </source>
</evidence>
<dbReference type="InterPro" id="IPR050071">
    <property type="entry name" value="Dehydroquinate_synthase"/>
</dbReference>
<keyword evidence="11 18" id="KW-0479">Metal-binding</keyword>
<dbReference type="EC" id="4.2.3.4" evidence="7 18"/>
<dbReference type="PIRSF" id="PIRSF001455">
    <property type="entry name" value="DHQ_synth"/>
    <property type="match status" value="1"/>
</dbReference>
<dbReference type="Proteomes" id="UP000003561">
    <property type="component" value="Unassembled WGS sequence"/>
</dbReference>
<dbReference type="Pfam" id="PF24621">
    <property type="entry name" value="DHQS_C"/>
    <property type="match status" value="1"/>
</dbReference>
<dbReference type="GO" id="GO:0046872">
    <property type="term" value="F:metal ion binding"/>
    <property type="evidence" value="ECO:0007669"/>
    <property type="project" value="UniProtKB-KW"/>
</dbReference>
<dbReference type="Gene3D" id="3.40.50.1970">
    <property type="match status" value="1"/>
</dbReference>
<name>C0FYB0_9FIRM</name>
<keyword evidence="12 18" id="KW-0547">Nucleotide-binding</keyword>
<proteinExistence type="inferred from homology"/>
<feature type="binding site" evidence="18">
    <location>
        <position position="193"/>
    </location>
    <ligand>
        <name>Zn(2+)</name>
        <dbReference type="ChEBI" id="CHEBI:29105"/>
    </ligand>
</feature>
<gene>
    <name evidence="18 21" type="primary">aroB</name>
    <name evidence="21" type="ORF">ROSEINA2194_03749</name>
</gene>
<feature type="binding site" evidence="18">
    <location>
        <begin position="138"/>
        <end position="139"/>
    </location>
    <ligand>
        <name>NAD(+)</name>
        <dbReference type="ChEBI" id="CHEBI:57540"/>
    </ligand>
</feature>
<comment type="similarity">
    <text evidence="6 18">Belongs to the sugar phosphate cyclases superfamily. Dehydroquinate synthase family.</text>
</comment>
<feature type="domain" description="3-dehydroquinate synthase C-terminal" evidence="20">
    <location>
        <begin position="190"/>
        <end position="331"/>
    </location>
</feature>
<dbReference type="InterPro" id="IPR030963">
    <property type="entry name" value="DHQ_synth_fam"/>
</dbReference>
<comment type="cofactor">
    <cofactor evidence="3">
        <name>Zn(2+)</name>
        <dbReference type="ChEBI" id="CHEBI:29105"/>
    </cofactor>
</comment>
<evidence type="ECO:0000256" key="6">
    <source>
        <dbReference type="ARBA" id="ARBA00005412"/>
    </source>
</evidence>
<dbReference type="GO" id="GO:0003856">
    <property type="term" value="F:3-dehydroquinate synthase activity"/>
    <property type="evidence" value="ECO:0007669"/>
    <property type="project" value="UniProtKB-UniRule"/>
</dbReference>
<evidence type="ECO:0000313" key="21">
    <source>
        <dbReference type="EMBL" id="EEG92444.1"/>
    </source>
</evidence>
<feature type="binding site" evidence="18">
    <location>
        <begin position="114"/>
        <end position="118"/>
    </location>
    <ligand>
        <name>NAD(+)</name>
        <dbReference type="ChEBI" id="CHEBI:57540"/>
    </ligand>
</feature>
<dbReference type="PANTHER" id="PTHR43622:SF7">
    <property type="entry name" value="3-DEHYDROQUINATE SYNTHASE, CHLOROPLASTIC"/>
    <property type="match status" value="1"/>
</dbReference>
<protein>
    <recommendedName>
        <fullName evidence="8 18">3-dehydroquinate synthase</fullName>
        <shortName evidence="18">DHQS</shortName>
        <ecNumber evidence="7 18">4.2.3.4</ecNumber>
    </recommendedName>
</protein>
<sequence length="371" mass="41688">MRAIVMAKDLPVTLDGKVIYHIKLTDSFQGLAEELKQLGYQADQKICIISDSNVAKLYAETVKNILTKSFPQIFCYEFQAGEASKNTDTVNGVYEFLIQNHFDRHDLMIALGGGVVGDLTGFTAATYLRGIDFIQVPTSLLSQVDSSIGGKTGVDFMQYKNMVGAFYQPKLVYMNLNVLKTLPKDQLISGFGEILKHGLIRNHDYFLWMNEHEKEILALDYNTLEEMVYQSCLIKRDVVERDPKEKGERALLNFGHTIGHAVEKLSDFGLSHGVCVGLGMIAASYISCQQGNLTKEQLSFIEETLKHFGLLIRVSGQNPDDVLRTTKLDKKMVGNQIKFILLKTPGDAYIEKNLTDEQILEGIFYIYGKEN</sequence>
<evidence type="ECO:0000256" key="2">
    <source>
        <dbReference type="ARBA" id="ARBA00001911"/>
    </source>
</evidence>
<evidence type="ECO:0000256" key="10">
    <source>
        <dbReference type="ARBA" id="ARBA00022605"/>
    </source>
</evidence>
<keyword evidence="14 18" id="KW-0520">NAD</keyword>
<evidence type="ECO:0000256" key="4">
    <source>
        <dbReference type="ARBA" id="ARBA00004496"/>
    </source>
</evidence>
<keyword evidence="17 18" id="KW-0170">Cobalt</keyword>
<dbReference type="GO" id="GO:0000166">
    <property type="term" value="F:nucleotide binding"/>
    <property type="evidence" value="ECO:0007669"/>
    <property type="project" value="UniProtKB-KW"/>
</dbReference>
<evidence type="ECO:0000256" key="18">
    <source>
        <dbReference type="HAMAP-Rule" id="MF_00110"/>
    </source>
</evidence>
<dbReference type="GO" id="GO:0008652">
    <property type="term" value="P:amino acid biosynthetic process"/>
    <property type="evidence" value="ECO:0007669"/>
    <property type="project" value="UniProtKB-KW"/>
</dbReference>
<reference evidence="21 22" key="1">
    <citation type="submission" date="2009-02" db="EMBL/GenBank/DDBJ databases">
        <authorList>
            <person name="Fulton L."/>
            <person name="Clifton S."/>
            <person name="Fulton B."/>
            <person name="Xu J."/>
            <person name="Minx P."/>
            <person name="Pepin K.H."/>
            <person name="Johnson M."/>
            <person name="Bhonagiri V."/>
            <person name="Nash W.E."/>
            <person name="Mardis E.R."/>
            <person name="Wilson R.K."/>
        </authorList>
    </citation>
    <scope>NUCLEOTIDE SEQUENCE [LARGE SCALE GENOMIC DNA]</scope>
    <source>
        <strain evidence="21 22">DSM 16841</strain>
    </source>
</reference>
<evidence type="ECO:0000313" key="22">
    <source>
        <dbReference type="Proteomes" id="UP000003561"/>
    </source>
</evidence>
<dbReference type="SUPFAM" id="SSF56796">
    <property type="entry name" value="Dehydroquinate synthase-like"/>
    <property type="match status" value="1"/>
</dbReference>
<feature type="binding site" evidence="18">
    <location>
        <position position="256"/>
    </location>
    <ligand>
        <name>Zn(2+)</name>
        <dbReference type="ChEBI" id="CHEBI:29105"/>
    </ligand>
</feature>
<evidence type="ECO:0000256" key="16">
    <source>
        <dbReference type="ARBA" id="ARBA00023239"/>
    </source>
</evidence>
<keyword evidence="13 18" id="KW-0862">Zinc</keyword>
<evidence type="ECO:0000256" key="11">
    <source>
        <dbReference type="ARBA" id="ARBA00022723"/>
    </source>
</evidence>
<evidence type="ECO:0000259" key="19">
    <source>
        <dbReference type="Pfam" id="PF01761"/>
    </source>
</evidence>
<comment type="cofactor">
    <cofactor evidence="18">
        <name>Co(2+)</name>
        <dbReference type="ChEBI" id="CHEBI:48828"/>
    </cofactor>
    <cofactor evidence="18">
        <name>Zn(2+)</name>
        <dbReference type="ChEBI" id="CHEBI:29105"/>
    </cofactor>
    <text evidence="18">Binds 1 divalent metal cation per subunit. Can use either Co(2+) or Zn(2+).</text>
</comment>
<keyword evidence="10 18" id="KW-0028">Amino-acid biosynthesis</keyword>
<comment type="subcellular location">
    <subcellularLocation>
        <location evidence="4 18">Cytoplasm</location>
    </subcellularLocation>
</comment>
<dbReference type="eggNOG" id="COG0337">
    <property type="taxonomic scope" value="Bacteria"/>
</dbReference>
<evidence type="ECO:0000256" key="17">
    <source>
        <dbReference type="ARBA" id="ARBA00023285"/>
    </source>
</evidence>
<dbReference type="FunFam" id="3.40.50.1970:FF:000007">
    <property type="entry name" value="Pentafunctional AROM polypeptide"/>
    <property type="match status" value="1"/>
</dbReference>
<comment type="cofactor">
    <cofactor evidence="2 18">
        <name>NAD(+)</name>
        <dbReference type="ChEBI" id="CHEBI:57540"/>
    </cofactor>
</comment>
<dbReference type="GO" id="GO:0009073">
    <property type="term" value="P:aromatic amino acid family biosynthetic process"/>
    <property type="evidence" value="ECO:0007669"/>
    <property type="project" value="UniProtKB-KW"/>
</dbReference>
<evidence type="ECO:0000259" key="20">
    <source>
        <dbReference type="Pfam" id="PF24621"/>
    </source>
</evidence>
<dbReference type="EMBL" id="ACFY01000154">
    <property type="protein sequence ID" value="EEG92444.1"/>
    <property type="molecule type" value="Genomic_DNA"/>
</dbReference>
<dbReference type="AlphaFoldDB" id="C0FYB0"/>
<keyword evidence="16 18" id="KW-0456">Lyase</keyword>
<dbReference type="InterPro" id="IPR056179">
    <property type="entry name" value="DHQS_C"/>
</dbReference>
<comment type="function">
    <text evidence="18">Catalyzes the conversion of 3-deoxy-D-arabino-heptulosonate 7-phosphate (DAHP) to dehydroquinate (DHQ).</text>
</comment>
<dbReference type="NCBIfam" id="TIGR01357">
    <property type="entry name" value="aroB"/>
    <property type="match status" value="1"/>
</dbReference>
<dbReference type="UniPathway" id="UPA00053">
    <property type="reaction ID" value="UER00085"/>
</dbReference>
<evidence type="ECO:0000256" key="8">
    <source>
        <dbReference type="ARBA" id="ARBA00017684"/>
    </source>
</evidence>
<dbReference type="CDD" id="cd08195">
    <property type="entry name" value="DHQS"/>
    <property type="match status" value="1"/>
</dbReference>
<keyword evidence="15 18" id="KW-0057">Aromatic amino acid biosynthesis</keyword>
<reference evidence="21 22" key="2">
    <citation type="submission" date="2009-03" db="EMBL/GenBank/DDBJ databases">
        <title>Draft genome sequence of Roseburia inulinivorans (DSM 16841).</title>
        <authorList>
            <person name="Sudarsanam P."/>
            <person name="Ley R."/>
            <person name="Guruge J."/>
            <person name="Turnbaugh P.J."/>
            <person name="Mahowald M."/>
            <person name="Liep D."/>
            <person name="Gordon J."/>
        </authorList>
    </citation>
    <scope>NUCLEOTIDE SEQUENCE [LARGE SCALE GENOMIC DNA]</scope>
    <source>
        <strain evidence="21 22">DSM 16841</strain>
    </source>
</reference>
<keyword evidence="9 18" id="KW-0963">Cytoplasm</keyword>
<feature type="binding site" evidence="18">
    <location>
        <position position="151"/>
    </location>
    <ligand>
        <name>NAD(+)</name>
        <dbReference type="ChEBI" id="CHEBI:57540"/>
    </ligand>
</feature>
<dbReference type="InterPro" id="IPR030960">
    <property type="entry name" value="DHQS/DOIS_N"/>
</dbReference>
<evidence type="ECO:0000256" key="15">
    <source>
        <dbReference type="ARBA" id="ARBA00023141"/>
    </source>
</evidence>
<evidence type="ECO:0000256" key="1">
    <source>
        <dbReference type="ARBA" id="ARBA00001393"/>
    </source>
</evidence>
<organism evidence="21 22">
    <name type="scientific">Roseburia inulinivorans DSM 16841</name>
    <dbReference type="NCBI Taxonomy" id="622312"/>
    <lineage>
        <taxon>Bacteria</taxon>
        <taxon>Bacillati</taxon>
        <taxon>Bacillota</taxon>
        <taxon>Clostridia</taxon>
        <taxon>Lachnospirales</taxon>
        <taxon>Lachnospiraceae</taxon>
        <taxon>Roseburia</taxon>
    </lineage>
</organism>
<evidence type="ECO:0000256" key="7">
    <source>
        <dbReference type="ARBA" id="ARBA00013031"/>
    </source>
</evidence>
<dbReference type="GO" id="GO:0005737">
    <property type="term" value="C:cytoplasm"/>
    <property type="evidence" value="ECO:0007669"/>
    <property type="project" value="UniProtKB-SubCell"/>
</dbReference>
<dbReference type="PANTHER" id="PTHR43622">
    <property type="entry name" value="3-DEHYDROQUINATE SYNTHASE"/>
    <property type="match status" value="1"/>
</dbReference>
<feature type="binding site" evidence="18">
    <location>
        <position position="160"/>
    </location>
    <ligand>
        <name>NAD(+)</name>
        <dbReference type="ChEBI" id="CHEBI:57540"/>
    </ligand>
</feature>
<evidence type="ECO:0000256" key="14">
    <source>
        <dbReference type="ARBA" id="ARBA00023027"/>
    </source>
</evidence>